<dbReference type="SMART" id="SM00342">
    <property type="entry name" value="HTH_ARAC"/>
    <property type="match status" value="1"/>
</dbReference>
<evidence type="ECO:0000256" key="2">
    <source>
        <dbReference type="ARBA" id="ARBA00023125"/>
    </source>
</evidence>
<sequence length="291" mass="33497">MNTNYNDRYKKLILESPRYLSCQPGYFTEKLNYREVYVSKENSLYDVISMFYEASAYDAEISIPVIPDGCVDLVVSFKEGEFVGISVCGTISTMYSMRVSNSDYIFGMRFTPGKFPEGFTDIEEIIDNQKDMRILSAENTFIKELAASSDFSERVKAACRYVEKISFQKKSKNFLVRCAMDYICESGGNVSINKLSQELIYSTKHIEEIFKEYTGFTPKYMGRLVRAHRAVMMLLWSGQYSKTDISMACGYSDLSHMNREIKRIMGISTGAVNNVDFYNEDIKHIHIVYNF</sequence>
<evidence type="ECO:0000313" key="6">
    <source>
        <dbReference type="Proteomes" id="UP000824159"/>
    </source>
</evidence>
<reference evidence="5" key="1">
    <citation type="submission" date="2020-10" db="EMBL/GenBank/DDBJ databases">
        <authorList>
            <person name="Gilroy R."/>
        </authorList>
    </citation>
    <scope>NUCLEOTIDE SEQUENCE</scope>
    <source>
        <strain evidence="5">CHK176-22527</strain>
    </source>
</reference>
<dbReference type="PANTHER" id="PTHR46796">
    <property type="entry name" value="HTH-TYPE TRANSCRIPTIONAL ACTIVATOR RHAS-RELATED"/>
    <property type="match status" value="1"/>
</dbReference>
<dbReference type="InterPro" id="IPR050204">
    <property type="entry name" value="AraC_XylS_family_regulators"/>
</dbReference>
<dbReference type="AlphaFoldDB" id="A0A9D1HDM9"/>
<dbReference type="GO" id="GO:0003700">
    <property type="term" value="F:DNA-binding transcription factor activity"/>
    <property type="evidence" value="ECO:0007669"/>
    <property type="project" value="InterPro"/>
</dbReference>
<keyword evidence="1" id="KW-0805">Transcription regulation</keyword>
<keyword evidence="2" id="KW-0238">DNA-binding</keyword>
<name>A0A9D1HDM9_9FIRM</name>
<dbReference type="Proteomes" id="UP000824159">
    <property type="component" value="Unassembled WGS sequence"/>
</dbReference>
<proteinExistence type="predicted"/>
<dbReference type="InterPro" id="IPR009057">
    <property type="entry name" value="Homeodomain-like_sf"/>
</dbReference>
<reference evidence="5" key="2">
    <citation type="journal article" date="2021" name="PeerJ">
        <title>Extensive microbial diversity within the chicken gut microbiome revealed by metagenomics and culture.</title>
        <authorList>
            <person name="Gilroy R."/>
            <person name="Ravi A."/>
            <person name="Getino M."/>
            <person name="Pursley I."/>
            <person name="Horton D.L."/>
            <person name="Alikhan N.F."/>
            <person name="Baker D."/>
            <person name="Gharbi K."/>
            <person name="Hall N."/>
            <person name="Watson M."/>
            <person name="Adriaenssens E.M."/>
            <person name="Foster-Nyarko E."/>
            <person name="Jarju S."/>
            <person name="Secka A."/>
            <person name="Antonio M."/>
            <person name="Oren A."/>
            <person name="Chaudhuri R.R."/>
            <person name="La Ragione R."/>
            <person name="Hildebrand F."/>
            <person name="Pallen M.J."/>
        </authorList>
    </citation>
    <scope>NUCLEOTIDE SEQUENCE</scope>
    <source>
        <strain evidence="5">CHK176-22527</strain>
    </source>
</reference>
<dbReference type="SUPFAM" id="SSF46689">
    <property type="entry name" value="Homeodomain-like"/>
    <property type="match status" value="1"/>
</dbReference>
<evidence type="ECO:0000259" key="4">
    <source>
        <dbReference type="PROSITE" id="PS01124"/>
    </source>
</evidence>
<dbReference type="Pfam" id="PF20240">
    <property type="entry name" value="DUF6597"/>
    <property type="match status" value="1"/>
</dbReference>
<evidence type="ECO:0000256" key="3">
    <source>
        <dbReference type="ARBA" id="ARBA00023163"/>
    </source>
</evidence>
<organism evidence="5 6">
    <name type="scientific">Candidatus Allocopromorpha excrementavium</name>
    <dbReference type="NCBI Taxonomy" id="2840741"/>
    <lineage>
        <taxon>Bacteria</taxon>
        <taxon>Bacillati</taxon>
        <taxon>Bacillota</taxon>
        <taxon>Clostridia</taxon>
        <taxon>Eubacteriales</taxon>
        <taxon>Eubacteriaceae</taxon>
        <taxon>Eubacteriaceae incertae sedis</taxon>
        <taxon>Candidatus Allocopromorpha</taxon>
    </lineage>
</organism>
<protein>
    <submittedName>
        <fullName evidence="5">AraC family transcriptional regulator</fullName>
    </submittedName>
</protein>
<comment type="caution">
    <text evidence="5">The sequence shown here is derived from an EMBL/GenBank/DDBJ whole genome shotgun (WGS) entry which is preliminary data.</text>
</comment>
<accession>A0A9D1HDM9</accession>
<dbReference type="PROSITE" id="PS01124">
    <property type="entry name" value="HTH_ARAC_FAMILY_2"/>
    <property type="match status" value="1"/>
</dbReference>
<dbReference type="EMBL" id="DVLX01000101">
    <property type="protein sequence ID" value="HIU00289.1"/>
    <property type="molecule type" value="Genomic_DNA"/>
</dbReference>
<dbReference type="Gene3D" id="1.10.10.60">
    <property type="entry name" value="Homeodomain-like"/>
    <property type="match status" value="1"/>
</dbReference>
<dbReference type="InterPro" id="IPR046532">
    <property type="entry name" value="DUF6597"/>
</dbReference>
<feature type="domain" description="HTH araC/xylS-type" evidence="4">
    <location>
        <begin position="177"/>
        <end position="275"/>
    </location>
</feature>
<evidence type="ECO:0000313" key="5">
    <source>
        <dbReference type="EMBL" id="HIU00289.1"/>
    </source>
</evidence>
<dbReference type="GO" id="GO:0043565">
    <property type="term" value="F:sequence-specific DNA binding"/>
    <property type="evidence" value="ECO:0007669"/>
    <property type="project" value="InterPro"/>
</dbReference>
<keyword evidence="3" id="KW-0804">Transcription</keyword>
<dbReference type="Pfam" id="PF12833">
    <property type="entry name" value="HTH_18"/>
    <property type="match status" value="1"/>
</dbReference>
<evidence type="ECO:0000256" key="1">
    <source>
        <dbReference type="ARBA" id="ARBA00023015"/>
    </source>
</evidence>
<dbReference type="InterPro" id="IPR018060">
    <property type="entry name" value="HTH_AraC"/>
</dbReference>
<gene>
    <name evidence="5" type="ORF">IAD12_08645</name>
</gene>